<evidence type="ECO:0000256" key="1">
    <source>
        <dbReference type="SAM" id="Phobius"/>
    </source>
</evidence>
<dbReference type="Pfam" id="PF13628">
    <property type="entry name" value="DUF4142"/>
    <property type="match status" value="1"/>
</dbReference>
<dbReference type="Proteomes" id="UP001220022">
    <property type="component" value="Unassembled WGS sequence"/>
</dbReference>
<feature type="transmembrane region" description="Helical" evidence="1">
    <location>
        <begin position="175"/>
        <end position="193"/>
    </location>
</feature>
<keyword evidence="1" id="KW-1133">Transmembrane helix</keyword>
<keyword evidence="4" id="KW-1185">Reference proteome</keyword>
<keyword evidence="1" id="KW-0472">Membrane</keyword>
<reference evidence="3 4" key="1">
    <citation type="submission" date="2023-03" db="EMBL/GenBank/DDBJ databases">
        <title>Draft genome sequence of type strain Streptomyces ferralitis JCM 14344.</title>
        <authorList>
            <person name="Klaysubun C."/>
            <person name="Duangmal K."/>
        </authorList>
    </citation>
    <scope>NUCLEOTIDE SEQUENCE [LARGE SCALE GENOMIC DNA]</scope>
    <source>
        <strain evidence="3 4">JCM 14344</strain>
    </source>
</reference>
<evidence type="ECO:0000313" key="3">
    <source>
        <dbReference type="EMBL" id="MDF2254809.1"/>
    </source>
</evidence>
<name>A0ABT5YT82_9ACTN</name>
<organism evidence="3 4">
    <name type="scientific">Streptantibioticus ferralitis</name>
    <dbReference type="NCBI Taxonomy" id="236510"/>
    <lineage>
        <taxon>Bacteria</taxon>
        <taxon>Bacillati</taxon>
        <taxon>Actinomycetota</taxon>
        <taxon>Actinomycetes</taxon>
        <taxon>Kitasatosporales</taxon>
        <taxon>Streptomycetaceae</taxon>
        <taxon>Streptantibioticus</taxon>
    </lineage>
</organism>
<gene>
    <name evidence="3" type="ORF">P2L57_03380</name>
</gene>
<evidence type="ECO:0000313" key="4">
    <source>
        <dbReference type="Proteomes" id="UP001220022"/>
    </source>
</evidence>
<keyword evidence="1" id="KW-0812">Transmembrane</keyword>
<sequence length="202" mass="20698">MGPGDAAFLSALHQGDLAEIGAGRDALPRAAAACVMRVGEALLRDRAAVDSAVTTLGGQLRIGLPQGPNPAQNDQLARISRSAGTPGYDTQWLQAQSAANTDALRLLDQEIASGGPGDHAKVVTAAQAARRVVAHHLAMVRACHPLAGATAGSPGPTAQSAAWKAPNGRWSATDASVVVVGSLLVIAGSAWATRRWHRSLSR</sequence>
<protein>
    <submittedName>
        <fullName evidence="3">DUF4142 domain-containing protein</fullName>
    </submittedName>
</protein>
<proteinExistence type="predicted"/>
<dbReference type="RefSeq" id="WP_275807946.1">
    <property type="nucleotide sequence ID" value="NZ_BAAANM010000008.1"/>
</dbReference>
<dbReference type="InterPro" id="IPR025419">
    <property type="entry name" value="DUF4142"/>
</dbReference>
<feature type="domain" description="DUF4142" evidence="2">
    <location>
        <begin position="5"/>
        <end position="142"/>
    </location>
</feature>
<accession>A0ABT5YT82</accession>
<comment type="caution">
    <text evidence="3">The sequence shown here is derived from an EMBL/GenBank/DDBJ whole genome shotgun (WGS) entry which is preliminary data.</text>
</comment>
<evidence type="ECO:0000259" key="2">
    <source>
        <dbReference type="Pfam" id="PF13628"/>
    </source>
</evidence>
<dbReference type="EMBL" id="JARHTQ010000002">
    <property type="protein sequence ID" value="MDF2254809.1"/>
    <property type="molecule type" value="Genomic_DNA"/>
</dbReference>